<feature type="region of interest" description="Disordered" evidence="1">
    <location>
        <begin position="155"/>
        <end position="177"/>
    </location>
</feature>
<dbReference type="Proteomes" id="UP000682877">
    <property type="component" value="Chromosome 6"/>
</dbReference>
<dbReference type="PANTHER" id="PTHR36775:SF1">
    <property type="entry name" value="LYR MOTIF PROTEIN"/>
    <property type="match status" value="1"/>
</dbReference>
<evidence type="ECO:0000313" key="3">
    <source>
        <dbReference type="Proteomes" id="UP000682877"/>
    </source>
</evidence>
<feature type="region of interest" description="Disordered" evidence="1">
    <location>
        <begin position="91"/>
        <end position="117"/>
    </location>
</feature>
<reference evidence="2" key="1">
    <citation type="submission" date="2021-01" db="EMBL/GenBank/DDBJ databases">
        <authorList>
            <person name="Bezrukov I."/>
        </authorList>
    </citation>
    <scope>NUCLEOTIDE SEQUENCE</scope>
</reference>
<evidence type="ECO:0000313" key="2">
    <source>
        <dbReference type="EMBL" id="CAE6140419.1"/>
    </source>
</evidence>
<dbReference type="AlphaFoldDB" id="A0A8S2AS29"/>
<evidence type="ECO:0000256" key="1">
    <source>
        <dbReference type="SAM" id="MobiDB-lite"/>
    </source>
</evidence>
<feature type="region of interest" description="Disordered" evidence="1">
    <location>
        <begin position="27"/>
        <end position="56"/>
    </location>
</feature>
<sequence>MSQKHRESSRSSIESCTSQLLSWRPFHRSKTLDSSDQPPQSNGFHSTPKRPCFSDRSTSFSIEAMSRLSLADEDNGGKTLSASNYSNRGSFRLVARKRRRRNSRSVSGRSSDRSGTRKCCSIGAHGTCSDLPFAVGTDSSGELFGEANWASDVSEAARNSRRERRDSGGEKEASGGFGFAIGVDPMGNESGYGSEPGYRGDAEFGYGDEFDDEEEDVKPLFWGGNKFETFIAIVFHLEILGYCYEDLEIDFDVLKTKDGDFGVISSDQLVWFFFAYTDSTMGMSGDTKFSDTKPQFRCRRRRQHIDYKTVDSMR</sequence>
<protein>
    <submittedName>
        <fullName evidence="2">Uncharacterized protein</fullName>
    </submittedName>
</protein>
<accession>A0A8S2AS29</accession>
<dbReference type="EMBL" id="LR999456">
    <property type="protein sequence ID" value="CAE6140419.1"/>
    <property type="molecule type" value="Genomic_DNA"/>
</dbReference>
<organism evidence="2 3">
    <name type="scientific">Arabidopsis arenosa</name>
    <name type="common">Sand rock-cress</name>
    <name type="synonym">Cardaminopsis arenosa</name>
    <dbReference type="NCBI Taxonomy" id="38785"/>
    <lineage>
        <taxon>Eukaryota</taxon>
        <taxon>Viridiplantae</taxon>
        <taxon>Streptophyta</taxon>
        <taxon>Embryophyta</taxon>
        <taxon>Tracheophyta</taxon>
        <taxon>Spermatophyta</taxon>
        <taxon>Magnoliopsida</taxon>
        <taxon>eudicotyledons</taxon>
        <taxon>Gunneridae</taxon>
        <taxon>Pentapetalae</taxon>
        <taxon>rosids</taxon>
        <taxon>malvids</taxon>
        <taxon>Brassicales</taxon>
        <taxon>Brassicaceae</taxon>
        <taxon>Camelineae</taxon>
        <taxon>Arabidopsis</taxon>
    </lineage>
</organism>
<name>A0A8S2AS29_ARAAE</name>
<gene>
    <name evidence="2" type="ORF">AARE701A_LOCUS17036</name>
</gene>
<feature type="compositionally biased region" description="Basic and acidic residues" evidence="1">
    <location>
        <begin position="158"/>
        <end position="173"/>
    </location>
</feature>
<feature type="compositionally biased region" description="Polar residues" evidence="1">
    <location>
        <begin position="32"/>
        <end position="45"/>
    </location>
</feature>
<proteinExistence type="predicted"/>
<dbReference type="PANTHER" id="PTHR36775">
    <property type="entry name" value="LYR MOTIF PROTEIN"/>
    <property type="match status" value="1"/>
</dbReference>
<keyword evidence="3" id="KW-1185">Reference proteome</keyword>
<feature type="compositionally biased region" description="Basic residues" evidence="1">
    <location>
        <begin position="94"/>
        <end position="103"/>
    </location>
</feature>